<evidence type="ECO:0000256" key="7">
    <source>
        <dbReference type="ARBA" id="ARBA00023136"/>
    </source>
</evidence>
<evidence type="ECO:0000313" key="10">
    <source>
        <dbReference type="EMBL" id="KPK71249.1"/>
    </source>
</evidence>
<evidence type="ECO:0000256" key="6">
    <source>
        <dbReference type="ARBA" id="ARBA00022989"/>
    </source>
</evidence>
<name>A0A0S8GF69_UNCW3</name>
<dbReference type="PANTHER" id="PTHR33908">
    <property type="entry name" value="MANNOSYLTRANSFERASE YKCB-RELATED"/>
    <property type="match status" value="1"/>
</dbReference>
<evidence type="ECO:0000256" key="8">
    <source>
        <dbReference type="SAM" id="Phobius"/>
    </source>
</evidence>
<feature type="transmembrane region" description="Helical" evidence="8">
    <location>
        <begin position="60"/>
        <end position="82"/>
    </location>
</feature>
<dbReference type="GO" id="GO:0009103">
    <property type="term" value="P:lipopolysaccharide biosynthetic process"/>
    <property type="evidence" value="ECO:0007669"/>
    <property type="project" value="UniProtKB-ARBA"/>
</dbReference>
<feature type="transmembrane region" description="Helical" evidence="8">
    <location>
        <begin position="390"/>
        <end position="407"/>
    </location>
</feature>
<keyword evidence="5 8" id="KW-0812">Transmembrane</keyword>
<evidence type="ECO:0000256" key="5">
    <source>
        <dbReference type="ARBA" id="ARBA00022692"/>
    </source>
</evidence>
<dbReference type="PANTHER" id="PTHR33908:SF11">
    <property type="entry name" value="MEMBRANE PROTEIN"/>
    <property type="match status" value="1"/>
</dbReference>
<feature type="transmembrane region" description="Helical" evidence="8">
    <location>
        <begin position="331"/>
        <end position="358"/>
    </location>
</feature>
<proteinExistence type="predicted"/>
<protein>
    <recommendedName>
        <fullName evidence="9">Glycosyltransferase RgtA/B/C/D-like domain-containing protein</fullName>
    </recommendedName>
</protein>
<feature type="non-terminal residue" evidence="10">
    <location>
        <position position="455"/>
    </location>
</feature>
<keyword evidence="6 8" id="KW-1133">Transmembrane helix</keyword>
<dbReference type="AlphaFoldDB" id="A0A0S8GF69"/>
<accession>A0A0S8GF69</accession>
<evidence type="ECO:0000256" key="1">
    <source>
        <dbReference type="ARBA" id="ARBA00004651"/>
    </source>
</evidence>
<organism evidence="10 11">
    <name type="scientific">candidate division WOR_3 bacterium SM23_60</name>
    <dbReference type="NCBI Taxonomy" id="1703780"/>
    <lineage>
        <taxon>Bacteria</taxon>
        <taxon>Bacteria division WOR-3</taxon>
    </lineage>
</organism>
<feature type="transmembrane region" description="Helical" evidence="8">
    <location>
        <begin position="102"/>
        <end position="121"/>
    </location>
</feature>
<dbReference type="GO" id="GO:0016763">
    <property type="term" value="F:pentosyltransferase activity"/>
    <property type="evidence" value="ECO:0007669"/>
    <property type="project" value="TreeGrafter"/>
</dbReference>
<reference evidence="10 11" key="1">
    <citation type="journal article" date="2015" name="Microbiome">
        <title>Genomic resolution of linkages in carbon, nitrogen, and sulfur cycling among widespread estuary sediment bacteria.</title>
        <authorList>
            <person name="Baker B.J."/>
            <person name="Lazar C.S."/>
            <person name="Teske A.P."/>
            <person name="Dick G.J."/>
        </authorList>
    </citation>
    <scope>NUCLEOTIDE SEQUENCE [LARGE SCALE GENOMIC DNA]</scope>
    <source>
        <strain evidence="10">SM23_60</strain>
    </source>
</reference>
<keyword evidence="4" id="KW-0808">Transferase</keyword>
<feature type="transmembrane region" description="Helical" evidence="8">
    <location>
        <begin position="157"/>
        <end position="186"/>
    </location>
</feature>
<sequence length="455" mass="51714">MIIAIFLCGLIVRIIYLIQLQHVDPLFSYPIMDALYHHEWAVSIVKGGWLGTDAFFRAPLYPYFLALCYRLFGTNLIIPRIAQAVLGAASCVLTQRIGMKLFSRKIGTIAGFATALYPLLIYFDIELLIPSVLIFLILLGFYLILVQREKGTKLGWFITGCVWGLAAITRPNVLFFLLFVPVWAYWKMRKQLINAVLFAFLGVVACVLPVTLRNYAVSGAFVPIAWQAGTNFYIGNNPYSDGMTAIVPGTRKSWWGGFYDAKRLAEEATGRTLANAEIDRYWLGQGLSYITNNPAQAAVLFLRKAYLFFHGFEISNNRDIYFFTRLTFLRFLIFSTPIVSFPFGLLLPLALVGCWYAYVRKKDLSHVYLFIITYSLSFILFFVNARYRLPIIPFLTILASHAVMTAYDQCKHRSSRVFVPIGIFLVSFIVFNVNFLGTRRVNPALNYLTIAGAQY</sequence>
<evidence type="ECO:0000256" key="3">
    <source>
        <dbReference type="ARBA" id="ARBA00022676"/>
    </source>
</evidence>
<feature type="transmembrane region" description="Helical" evidence="8">
    <location>
        <begin position="192"/>
        <end position="212"/>
    </location>
</feature>
<dbReference type="EMBL" id="LJUO01000067">
    <property type="protein sequence ID" value="KPK71249.1"/>
    <property type="molecule type" value="Genomic_DNA"/>
</dbReference>
<evidence type="ECO:0000256" key="2">
    <source>
        <dbReference type="ARBA" id="ARBA00022475"/>
    </source>
</evidence>
<keyword evidence="3" id="KW-0328">Glycosyltransferase</keyword>
<feature type="transmembrane region" description="Helical" evidence="8">
    <location>
        <begin position="364"/>
        <end position="383"/>
    </location>
</feature>
<dbReference type="Proteomes" id="UP000051096">
    <property type="component" value="Unassembled WGS sequence"/>
</dbReference>
<dbReference type="InterPro" id="IPR050297">
    <property type="entry name" value="LipidA_mod_glycosyltrf_83"/>
</dbReference>
<dbReference type="InterPro" id="IPR038731">
    <property type="entry name" value="RgtA/B/C-like"/>
</dbReference>
<keyword evidence="7 8" id="KW-0472">Membrane</keyword>
<feature type="transmembrane region" description="Helical" evidence="8">
    <location>
        <begin position="127"/>
        <end position="145"/>
    </location>
</feature>
<keyword evidence="2" id="KW-1003">Cell membrane</keyword>
<feature type="transmembrane region" description="Helical" evidence="8">
    <location>
        <begin position="419"/>
        <end position="437"/>
    </location>
</feature>
<comment type="subcellular location">
    <subcellularLocation>
        <location evidence="1">Cell membrane</location>
        <topology evidence="1">Multi-pass membrane protein</topology>
    </subcellularLocation>
</comment>
<gene>
    <name evidence="10" type="ORF">AMJ87_07485</name>
</gene>
<feature type="domain" description="Glycosyltransferase RgtA/B/C/D-like" evidence="9">
    <location>
        <begin position="58"/>
        <end position="208"/>
    </location>
</feature>
<dbReference type="GO" id="GO:0005886">
    <property type="term" value="C:plasma membrane"/>
    <property type="evidence" value="ECO:0007669"/>
    <property type="project" value="UniProtKB-SubCell"/>
</dbReference>
<evidence type="ECO:0000313" key="11">
    <source>
        <dbReference type="Proteomes" id="UP000051096"/>
    </source>
</evidence>
<comment type="caution">
    <text evidence="10">The sequence shown here is derived from an EMBL/GenBank/DDBJ whole genome shotgun (WGS) entry which is preliminary data.</text>
</comment>
<evidence type="ECO:0000259" key="9">
    <source>
        <dbReference type="Pfam" id="PF13231"/>
    </source>
</evidence>
<dbReference type="Pfam" id="PF13231">
    <property type="entry name" value="PMT_2"/>
    <property type="match status" value="1"/>
</dbReference>
<evidence type="ECO:0000256" key="4">
    <source>
        <dbReference type="ARBA" id="ARBA00022679"/>
    </source>
</evidence>